<evidence type="ECO:0000256" key="6">
    <source>
        <dbReference type="SAM" id="Phobius"/>
    </source>
</evidence>
<name>A0A8G1EEW5_9RHOB</name>
<dbReference type="PANTHER" id="PTHR30086:SF20">
    <property type="entry name" value="ARGININE EXPORTER PROTEIN ARGO-RELATED"/>
    <property type="match status" value="1"/>
</dbReference>
<keyword evidence="5 6" id="KW-0472">Membrane</keyword>
<dbReference type="GO" id="GO:0015171">
    <property type="term" value="F:amino acid transmembrane transporter activity"/>
    <property type="evidence" value="ECO:0007669"/>
    <property type="project" value="TreeGrafter"/>
</dbReference>
<keyword evidence="2" id="KW-1003">Cell membrane</keyword>
<comment type="subcellular location">
    <subcellularLocation>
        <location evidence="1">Cell membrane</location>
        <topology evidence="1">Multi-pass membrane protein</topology>
    </subcellularLocation>
</comment>
<keyword evidence="3 6" id="KW-0812">Transmembrane</keyword>
<proteinExistence type="predicted"/>
<organism evidence="7 8">
    <name type="scientific">Neotabrizicola shimadae</name>
    <dbReference type="NCBI Taxonomy" id="2807096"/>
    <lineage>
        <taxon>Bacteria</taxon>
        <taxon>Pseudomonadati</taxon>
        <taxon>Pseudomonadota</taxon>
        <taxon>Alphaproteobacteria</taxon>
        <taxon>Rhodobacterales</taxon>
        <taxon>Paracoccaceae</taxon>
        <taxon>Neotabrizicola</taxon>
    </lineage>
</organism>
<dbReference type="PIRSF" id="PIRSF006324">
    <property type="entry name" value="LeuE"/>
    <property type="match status" value="1"/>
</dbReference>
<feature type="transmembrane region" description="Helical" evidence="6">
    <location>
        <begin position="168"/>
        <end position="186"/>
    </location>
</feature>
<dbReference type="EMBL" id="CP069370">
    <property type="protein sequence ID" value="QYZ71818.1"/>
    <property type="molecule type" value="Genomic_DNA"/>
</dbReference>
<evidence type="ECO:0000313" key="8">
    <source>
        <dbReference type="Proteomes" id="UP000826300"/>
    </source>
</evidence>
<feature type="transmembrane region" description="Helical" evidence="6">
    <location>
        <begin position="130"/>
        <end position="156"/>
    </location>
</feature>
<sequence length="189" mass="19610">MPGPAILYATARTLAGGRRAGLMAALGIALGGYIHVLAAAAGLSALFHAVPTVYALLKLAGAAYLVWLGWGMIRSKATAGTPQLAPQSPARAFRQSVLVELLNPKTALFFVAFLPQFADPAASFPVWLQLLILGTVVNLMFAAADLVAVFAASSLARRLGKSTRAVAWMNRAGGALLMGLGLRLAADRA</sequence>
<evidence type="ECO:0000256" key="3">
    <source>
        <dbReference type="ARBA" id="ARBA00022692"/>
    </source>
</evidence>
<dbReference type="PANTHER" id="PTHR30086">
    <property type="entry name" value="ARGININE EXPORTER PROTEIN ARGO"/>
    <property type="match status" value="1"/>
</dbReference>
<dbReference type="GO" id="GO:0005886">
    <property type="term" value="C:plasma membrane"/>
    <property type="evidence" value="ECO:0007669"/>
    <property type="project" value="UniProtKB-SubCell"/>
</dbReference>
<protein>
    <submittedName>
        <fullName evidence="7">LysE family translocator</fullName>
    </submittedName>
</protein>
<accession>A0A8G1EEW5</accession>
<evidence type="ECO:0000256" key="4">
    <source>
        <dbReference type="ARBA" id="ARBA00022989"/>
    </source>
</evidence>
<gene>
    <name evidence="7" type="ORF">JO391_02375</name>
</gene>
<dbReference type="Pfam" id="PF01810">
    <property type="entry name" value="LysE"/>
    <property type="match status" value="1"/>
</dbReference>
<evidence type="ECO:0000313" key="7">
    <source>
        <dbReference type="EMBL" id="QYZ71818.1"/>
    </source>
</evidence>
<evidence type="ECO:0000256" key="1">
    <source>
        <dbReference type="ARBA" id="ARBA00004651"/>
    </source>
</evidence>
<keyword evidence="8" id="KW-1185">Reference proteome</keyword>
<dbReference type="InterPro" id="IPR001123">
    <property type="entry name" value="LeuE-type"/>
</dbReference>
<feature type="transmembrane region" description="Helical" evidence="6">
    <location>
        <begin position="21"/>
        <end position="47"/>
    </location>
</feature>
<keyword evidence="4 6" id="KW-1133">Transmembrane helix</keyword>
<dbReference type="Proteomes" id="UP000826300">
    <property type="component" value="Chromosome"/>
</dbReference>
<dbReference type="AlphaFoldDB" id="A0A8G1EEW5"/>
<evidence type="ECO:0000256" key="2">
    <source>
        <dbReference type="ARBA" id="ARBA00022475"/>
    </source>
</evidence>
<reference evidence="7" key="1">
    <citation type="submission" date="2021-02" db="EMBL/GenBank/DDBJ databases">
        <title>Rhodobacter shimadae sp. nov., an aerobic anoxygenic phototrophic bacterium isolated from a hot spring.</title>
        <authorList>
            <person name="Muramatsu S."/>
            <person name="Haruta S."/>
            <person name="Hirose S."/>
            <person name="Hanada S."/>
        </authorList>
    </citation>
    <scope>NUCLEOTIDE SEQUENCE</scope>
    <source>
        <strain evidence="7">N10</strain>
    </source>
</reference>
<dbReference type="KEGG" id="nsm:JO391_02375"/>
<evidence type="ECO:0000256" key="5">
    <source>
        <dbReference type="ARBA" id="ARBA00023136"/>
    </source>
</evidence>
<feature type="transmembrane region" description="Helical" evidence="6">
    <location>
        <begin position="53"/>
        <end position="73"/>
    </location>
</feature>